<dbReference type="Proteomes" id="UP000054537">
    <property type="component" value="Unassembled WGS sequence"/>
</dbReference>
<dbReference type="InterPro" id="IPR009297">
    <property type="entry name" value="DUF952"/>
</dbReference>
<protein>
    <submittedName>
        <fullName evidence="1">Glutathione S-transferase</fullName>
    </submittedName>
</protein>
<name>A0A0A6URC8_ACTUT</name>
<dbReference type="eggNOG" id="COG3502">
    <property type="taxonomic scope" value="Bacteria"/>
</dbReference>
<dbReference type="OrthoDB" id="5638018at2"/>
<accession>A0A0A6URC8</accession>
<sequence length="115" mass="12914">MTRLLHITERATWEAALESGWYRMSTRGVSLEEQGFIHCSLPHQLRAVAEFVYADADDLVVLVIDSETLTAPIEYEAPEPGAEKYPHIYGPIPTTAVREVIPVDHDPDGRMLLPE</sequence>
<organism evidence="1 2">
    <name type="scientific">Actinoplanes utahensis</name>
    <dbReference type="NCBI Taxonomy" id="1869"/>
    <lineage>
        <taxon>Bacteria</taxon>
        <taxon>Bacillati</taxon>
        <taxon>Actinomycetota</taxon>
        <taxon>Actinomycetes</taxon>
        <taxon>Micromonosporales</taxon>
        <taxon>Micromonosporaceae</taxon>
        <taxon>Actinoplanes</taxon>
    </lineage>
</organism>
<proteinExistence type="predicted"/>
<dbReference type="STRING" id="1869.MB27_10920"/>
<dbReference type="PANTHER" id="PTHR34129:SF1">
    <property type="entry name" value="DUF952 DOMAIN-CONTAINING PROTEIN"/>
    <property type="match status" value="1"/>
</dbReference>
<dbReference type="Pfam" id="PF06108">
    <property type="entry name" value="DUF952"/>
    <property type="match status" value="1"/>
</dbReference>
<dbReference type="GO" id="GO:0016740">
    <property type="term" value="F:transferase activity"/>
    <property type="evidence" value="ECO:0007669"/>
    <property type="project" value="UniProtKB-KW"/>
</dbReference>
<gene>
    <name evidence="1" type="ORF">MB27_10920</name>
</gene>
<dbReference type="Gene3D" id="3.20.170.20">
    <property type="entry name" value="Protein of unknown function DUF952"/>
    <property type="match status" value="1"/>
</dbReference>
<reference evidence="1 2" key="1">
    <citation type="submission" date="2014-10" db="EMBL/GenBank/DDBJ databases">
        <title>Draft genome sequence of Actinoplanes utahensis NRRL 12052.</title>
        <authorList>
            <person name="Velasco-Bucheli B."/>
            <person name="del Cerro C."/>
            <person name="Hormigo D."/>
            <person name="Garcia J.L."/>
            <person name="Acebal C."/>
            <person name="Arroyo M."/>
            <person name="de la Mata I."/>
        </authorList>
    </citation>
    <scope>NUCLEOTIDE SEQUENCE [LARGE SCALE GENOMIC DNA]</scope>
    <source>
        <strain evidence="1 2">NRRL 12052</strain>
    </source>
</reference>
<evidence type="ECO:0000313" key="1">
    <source>
        <dbReference type="EMBL" id="KHD77583.1"/>
    </source>
</evidence>
<keyword evidence="1" id="KW-0808">Transferase</keyword>
<dbReference type="PANTHER" id="PTHR34129">
    <property type="entry name" value="BLR1139 PROTEIN"/>
    <property type="match status" value="1"/>
</dbReference>
<comment type="caution">
    <text evidence="1">The sequence shown here is derived from an EMBL/GenBank/DDBJ whole genome shotgun (WGS) entry which is preliminary data.</text>
</comment>
<keyword evidence="2" id="KW-1185">Reference proteome</keyword>
<evidence type="ECO:0000313" key="2">
    <source>
        <dbReference type="Proteomes" id="UP000054537"/>
    </source>
</evidence>
<dbReference type="SUPFAM" id="SSF56399">
    <property type="entry name" value="ADP-ribosylation"/>
    <property type="match status" value="1"/>
</dbReference>
<dbReference type="AlphaFoldDB" id="A0A0A6URC8"/>
<dbReference type="EMBL" id="JRTT01000010">
    <property type="protein sequence ID" value="KHD77583.1"/>
    <property type="molecule type" value="Genomic_DNA"/>
</dbReference>
<dbReference type="RefSeq" id="WP_043524103.1">
    <property type="nucleotide sequence ID" value="NZ_BAABKU010000015.1"/>
</dbReference>